<dbReference type="InterPro" id="IPR007530">
    <property type="entry name" value="Aminoglycoside_adenylylTfrase"/>
</dbReference>
<dbReference type="Proteomes" id="UP000237684">
    <property type="component" value="Unassembled WGS sequence"/>
</dbReference>
<dbReference type="Pfam" id="PF04439">
    <property type="entry name" value="Adenyl_transf"/>
    <property type="match status" value="1"/>
</dbReference>
<organism evidence="1 2">
    <name type="scientific">Abditibacterium utsteinense</name>
    <dbReference type="NCBI Taxonomy" id="1960156"/>
    <lineage>
        <taxon>Bacteria</taxon>
        <taxon>Pseudomonadati</taxon>
        <taxon>Abditibacteriota</taxon>
        <taxon>Abditibacteriia</taxon>
        <taxon>Abditibacteriales</taxon>
        <taxon>Abditibacteriaceae</taxon>
        <taxon>Abditibacterium</taxon>
    </lineage>
</organism>
<proteinExistence type="predicted"/>
<dbReference type="InParanoid" id="A0A2S8SUM0"/>
<keyword evidence="2" id="KW-1185">Reference proteome</keyword>
<sequence>MHLDKDGAARNWQRLAPPKIEKPDAQVWRQLIDDFWFGTHNLAKYLARGDLWTAKWLDAEIKNYILKLLEWHGVARGADVWHLGHHLQSWTDTATFTEVETLFARFDAADSRRAMRATCDLFGRLAREVSAIWELQYPDEVERGVRVLMEKMEN</sequence>
<evidence type="ECO:0000313" key="1">
    <source>
        <dbReference type="EMBL" id="PQV64488.1"/>
    </source>
</evidence>
<keyword evidence="1" id="KW-0548">Nucleotidyltransferase</keyword>
<keyword evidence="1" id="KW-0808">Transferase</keyword>
<reference evidence="1 2" key="1">
    <citation type="journal article" date="2018" name="Syst. Appl. Microbiol.">
        <title>Abditibacterium utsteinense sp. nov., the first cultivated member of candidate phylum FBP, isolated from ice-free Antarctic soil samples.</title>
        <authorList>
            <person name="Tahon G."/>
            <person name="Tytgat B."/>
            <person name="Lebbe L."/>
            <person name="Carlier A."/>
            <person name="Willems A."/>
        </authorList>
    </citation>
    <scope>NUCLEOTIDE SEQUENCE [LARGE SCALE GENOMIC DNA]</scope>
    <source>
        <strain evidence="1 2">LMG 29911</strain>
    </source>
</reference>
<dbReference type="GO" id="GO:0016779">
    <property type="term" value="F:nucleotidyltransferase activity"/>
    <property type="evidence" value="ECO:0007669"/>
    <property type="project" value="UniProtKB-KW"/>
</dbReference>
<dbReference type="SUPFAM" id="SSF81631">
    <property type="entry name" value="PAP/OAS1 substrate-binding domain"/>
    <property type="match status" value="1"/>
</dbReference>
<dbReference type="EMBL" id="NIGF01000005">
    <property type="protein sequence ID" value="PQV64488.1"/>
    <property type="molecule type" value="Genomic_DNA"/>
</dbReference>
<dbReference type="OrthoDB" id="9776406at2"/>
<dbReference type="AlphaFoldDB" id="A0A2S8SUM0"/>
<evidence type="ECO:0000313" key="2">
    <source>
        <dbReference type="Proteomes" id="UP000237684"/>
    </source>
</evidence>
<protein>
    <submittedName>
        <fullName evidence="1">Streptomycin adenylyltransferase</fullName>
    </submittedName>
</protein>
<accession>A0A2S8SUM0</accession>
<comment type="caution">
    <text evidence="1">The sequence shown here is derived from an EMBL/GenBank/DDBJ whole genome shotgun (WGS) entry which is preliminary data.</text>
</comment>
<dbReference type="Gene3D" id="1.20.120.330">
    <property type="entry name" value="Nucleotidyltransferases domain 2"/>
    <property type="match status" value="1"/>
</dbReference>
<name>A0A2S8SUM0_9BACT</name>
<gene>
    <name evidence="1" type="ORF">B1R32_105170</name>
</gene>